<dbReference type="RefSeq" id="WP_210089141.1">
    <property type="nucleotide sequence ID" value="NZ_JAGGKG010000009.1"/>
</dbReference>
<reference evidence="1 2" key="1">
    <citation type="submission" date="2021-03" db="EMBL/GenBank/DDBJ databases">
        <title>Genomic Encyclopedia of Type Strains, Phase IV (KMG-IV): sequencing the most valuable type-strain genomes for metagenomic binning, comparative biology and taxonomic classification.</title>
        <authorList>
            <person name="Goeker M."/>
        </authorList>
    </citation>
    <scope>NUCLEOTIDE SEQUENCE [LARGE SCALE GENOMIC DNA]</scope>
    <source>
        <strain evidence="1 2">DSM 14349</strain>
    </source>
</reference>
<comment type="caution">
    <text evidence="1">The sequence shown here is derived from an EMBL/GenBank/DDBJ whole genome shotgun (WGS) entry which is preliminary data.</text>
</comment>
<dbReference type="Proteomes" id="UP001519272">
    <property type="component" value="Unassembled WGS sequence"/>
</dbReference>
<organism evidence="1 2">
    <name type="scientific">Paenibacillus turicensis</name>
    <dbReference type="NCBI Taxonomy" id="160487"/>
    <lineage>
        <taxon>Bacteria</taxon>
        <taxon>Bacillati</taxon>
        <taxon>Bacillota</taxon>
        <taxon>Bacilli</taxon>
        <taxon>Bacillales</taxon>
        <taxon>Paenibacillaceae</taxon>
        <taxon>Paenibacillus</taxon>
    </lineage>
</organism>
<sequence>MNIEFDFSGFLKGIDKSKEALIKAAGVGVDKATDSLLQTSRDFAPLDEGTLRMTAGKNVTTNGDVVEGEVFYSATETGKSGERVNYALITHELHSGDGFSGIRFKDPTTPGTTPKYLERPLKQNADEYREMIAKAIREGLSK</sequence>
<keyword evidence="2" id="KW-1185">Reference proteome</keyword>
<gene>
    <name evidence="1" type="ORF">J2Z32_002137</name>
</gene>
<protein>
    <recommendedName>
        <fullName evidence="3">HK97 gp10 family phage protein</fullName>
    </recommendedName>
</protein>
<evidence type="ECO:0000313" key="1">
    <source>
        <dbReference type="EMBL" id="MBP1905507.1"/>
    </source>
</evidence>
<evidence type="ECO:0000313" key="2">
    <source>
        <dbReference type="Proteomes" id="UP001519272"/>
    </source>
</evidence>
<name>A0ABS4FSF2_9BACL</name>
<accession>A0ABS4FSF2</accession>
<proteinExistence type="predicted"/>
<evidence type="ECO:0008006" key="3">
    <source>
        <dbReference type="Google" id="ProtNLM"/>
    </source>
</evidence>
<dbReference type="EMBL" id="JAGGKG010000009">
    <property type="protein sequence ID" value="MBP1905507.1"/>
    <property type="molecule type" value="Genomic_DNA"/>
</dbReference>